<dbReference type="Pfam" id="PF18958">
    <property type="entry name" value="DUF5700"/>
    <property type="match status" value="1"/>
</dbReference>
<accession>A0A4Z0MF38</accession>
<proteinExistence type="predicted"/>
<evidence type="ECO:0000313" key="2">
    <source>
        <dbReference type="EMBL" id="TGD78363.1"/>
    </source>
</evidence>
<dbReference type="RefSeq" id="WP_135532224.1">
    <property type="nucleotide sequence ID" value="NZ_SRKZ01000006.1"/>
</dbReference>
<keyword evidence="3" id="KW-1185">Reference proteome</keyword>
<evidence type="ECO:0000256" key="1">
    <source>
        <dbReference type="SAM" id="SignalP"/>
    </source>
</evidence>
<dbReference type="AlphaFoldDB" id="A0A4Z0MF38"/>
<organism evidence="2 3">
    <name type="scientific">Hymenobacter wooponensis</name>
    <dbReference type="NCBI Taxonomy" id="1525360"/>
    <lineage>
        <taxon>Bacteria</taxon>
        <taxon>Pseudomonadati</taxon>
        <taxon>Bacteroidota</taxon>
        <taxon>Cytophagia</taxon>
        <taxon>Cytophagales</taxon>
        <taxon>Hymenobacteraceae</taxon>
        <taxon>Hymenobacter</taxon>
    </lineage>
</organism>
<evidence type="ECO:0008006" key="4">
    <source>
        <dbReference type="Google" id="ProtNLM"/>
    </source>
</evidence>
<name>A0A4Z0MF38_9BACT</name>
<gene>
    <name evidence="2" type="ORF">EU557_19855</name>
</gene>
<dbReference type="OrthoDB" id="657291at2"/>
<evidence type="ECO:0000313" key="3">
    <source>
        <dbReference type="Proteomes" id="UP000298284"/>
    </source>
</evidence>
<comment type="caution">
    <text evidence="2">The sequence shown here is derived from an EMBL/GenBank/DDBJ whole genome shotgun (WGS) entry which is preliminary data.</text>
</comment>
<feature type="signal peptide" evidence="1">
    <location>
        <begin position="1"/>
        <end position="34"/>
    </location>
</feature>
<keyword evidence="1" id="KW-0732">Signal</keyword>
<dbReference type="Proteomes" id="UP000298284">
    <property type="component" value="Unassembled WGS sequence"/>
</dbReference>
<dbReference type="EMBL" id="SRKZ01000006">
    <property type="protein sequence ID" value="TGD78363.1"/>
    <property type="molecule type" value="Genomic_DNA"/>
</dbReference>
<feature type="chain" id="PRO_5021328847" description="DUF2268 domain-containing protein" evidence="1">
    <location>
        <begin position="35"/>
        <end position="376"/>
    </location>
</feature>
<protein>
    <recommendedName>
        <fullName evidence="4">DUF2268 domain-containing protein</fullName>
    </recommendedName>
</protein>
<sequence>MNNCPSIVLALAISFSRRLVGLFLCLLASTGAMAQSINTDAVTRFWQLTDELRQNRPIADKDWTEFINLPGNKTYIRNTFLPDPLSVYSLESYRKALETVYMPKNDSLRRIKLRDKVAPYVLANEYKEREAEYREYIQQTIQSPQYIALMYTLAYEYLPAASHTKVPDLKMYYTAIGDGATSQQEGIFYSLKAVVDHDKAKPGIVEAHEMHHQLVPTKDFGTVAPEDKGLFWALRGIRSEGIADLIDKTPMYQVPGDPHRVQAQFLTPAPRSIQRLDSLLQSVAKLGAPAKKPATYYQRILHSAGHVPGCYMARVIEANGYRKELIAHIDNPFAFVRLYQKAAQKDATHPPQFSKDTMNYLAAVEKAYSQPAPKKS</sequence>
<reference evidence="2 3" key="1">
    <citation type="submission" date="2019-04" db="EMBL/GenBank/DDBJ databases">
        <authorList>
            <person name="Feng G."/>
            <person name="Zhang J."/>
            <person name="Zhu H."/>
        </authorList>
    </citation>
    <scope>NUCLEOTIDE SEQUENCE [LARGE SCALE GENOMIC DNA]</scope>
    <source>
        <strain evidence="2 3">JCM 19491</strain>
    </source>
</reference>
<dbReference type="InterPro" id="IPR043754">
    <property type="entry name" value="DUF5700"/>
</dbReference>